<reference evidence="5 6" key="1">
    <citation type="submission" date="2013-04" db="EMBL/GenBank/DDBJ databases">
        <title>Oceanicola sp. 22II1-22F33 Genome Sequencing.</title>
        <authorList>
            <person name="Lai Q."/>
            <person name="Li G."/>
            <person name="Shao Z."/>
        </authorList>
    </citation>
    <scope>NUCLEOTIDE SEQUENCE [LARGE SCALE GENOMIC DNA]</scope>
    <source>
        <strain evidence="5 6">22II1-22F33</strain>
    </source>
</reference>
<evidence type="ECO:0000313" key="6">
    <source>
        <dbReference type="Proteomes" id="UP000215377"/>
    </source>
</evidence>
<comment type="similarity">
    <text evidence="1">Belongs to the transferase hexapeptide repeat family.</text>
</comment>
<dbReference type="PANTHER" id="PTHR43300">
    <property type="entry name" value="ACETYLTRANSFERASE"/>
    <property type="match status" value="1"/>
</dbReference>
<gene>
    <name evidence="5" type="ORF">ATO3_23385</name>
</gene>
<evidence type="ECO:0000313" key="5">
    <source>
        <dbReference type="EMBL" id="OWU68697.1"/>
    </source>
</evidence>
<organism evidence="5 6">
    <name type="scientific">Marinibacterium profundimaris</name>
    <dbReference type="NCBI Taxonomy" id="1679460"/>
    <lineage>
        <taxon>Bacteria</taxon>
        <taxon>Pseudomonadati</taxon>
        <taxon>Pseudomonadota</taxon>
        <taxon>Alphaproteobacteria</taxon>
        <taxon>Rhodobacterales</taxon>
        <taxon>Paracoccaceae</taxon>
        <taxon>Marinibacterium</taxon>
    </lineage>
</organism>
<evidence type="ECO:0000256" key="2">
    <source>
        <dbReference type="ARBA" id="ARBA00022679"/>
    </source>
</evidence>
<dbReference type="CDD" id="cd03349">
    <property type="entry name" value="LbH_XAT"/>
    <property type="match status" value="1"/>
</dbReference>
<keyword evidence="2 5" id="KW-0808">Transferase</keyword>
<dbReference type="InterPro" id="IPR001451">
    <property type="entry name" value="Hexapep"/>
</dbReference>
<dbReference type="Gene3D" id="2.160.10.10">
    <property type="entry name" value="Hexapeptide repeat proteins"/>
    <property type="match status" value="1"/>
</dbReference>
<dbReference type="InterPro" id="IPR018357">
    <property type="entry name" value="Hexapep_transf_CS"/>
</dbReference>
<evidence type="ECO:0000256" key="4">
    <source>
        <dbReference type="ARBA" id="ARBA00023315"/>
    </source>
</evidence>
<name>A0A225NC36_9RHOB</name>
<dbReference type="EMBL" id="AQQR01000019">
    <property type="protein sequence ID" value="OWU68697.1"/>
    <property type="molecule type" value="Genomic_DNA"/>
</dbReference>
<evidence type="ECO:0000256" key="1">
    <source>
        <dbReference type="ARBA" id="ARBA00007274"/>
    </source>
</evidence>
<protein>
    <submittedName>
        <fullName evidence="5">Acetyltransferase</fullName>
    </submittedName>
</protein>
<dbReference type="AlphaFoldDB" id="A0A225NC36"/>
<dbReference type="Pfam" id="PF00132">
    <property type="entry name" value="Hexapep"/>
    <property type="match status" value="1"/>
</dbReference>
<dbReference type="SUPFAM" id="SSF51161">
    <property type="entry name" value="Trimeric LpxA-like enzymes"/>
    <property type="match status" value="1"/>
</dbReference>
<sequence>MPFPDPATRHPLIMPDGQPHTGTVFLAAVIDHPRWEVGAYSYASAHRAPEDWAFHLAPYLYPLSAEKLVIGRFCQIADGVTFITASANHRYDGFSSYPFAIFDGMDPRRPSLPQGPLRDTLIGHDVWIGQGARILPGARIGSGTIVGAGAVVGGEIPPYSVVTGNPGTVQRRRFDEATTDRLLGLAWWDWPIERILASEAAICAGDTAWLETAGAAD</sequence>
<dbReference type="PROSITE" id="PS00101">
    <property type="entry name" value="HEXAPEP_TRANSFERASES"/>
    <property type="match status" value="1"/>
</dbReference>
<accession>A0A225NC36</accession>
<dbReference type="RefSeq" id="WP_088652330.1">
    <property type="nucleotide sequence ID" value="NZ_AQQR01000019.1"/>
</dbReference>
<dbReference type="Proteomes" id="UP000215377">
    <property type="component" value="Unassembled WGS sequence"/>
</dbReference>
<dbReference type="OrthoDB" id="9815592at2"/>
<dbReference type="PANTHER" id="PTHR43300:SF11">
    <property type="entry name" value="ACETYLTRANSFERASE RV3034C-RELATED"/>
    <property type="match status" value="1"/>
</dbReference>
<evidence type="ECO:0000256" key="3">
    <source>
        <dbReference type="ARBA" id="ARBA00022737"/>
    </source>
</evidence>
<keyword evidence="6" id="KW-1185">Reference proteome</keyword>
<keyword evidence="4" id="KW-0012">Acyltransferase</keyword>
<dbReference type="InterPro" id="IPR050179">
    <property type="entry name" value="Trans_hexapeptide_repeat"/>
</dbReference>
<keyword evidence="3" id="KW-0677">Repeat</keyword>
<comment type="caution">
    <text evidence="5">The sequence shown here is derived from an EMBL/GenBank/DDBJ whole genome shotgun (WGS) entry which is preliminary data.</text>
</comment>
<proteinExistence type="inferred from homology"/>
<dbReference type="InterPro" id="IPR011004">
    <property type="entry name" value="Trimer_LpxA-like_sf"/>
</dbReference>
<dbReference type="GO" id="GO:0016746">
    <property type="term" value="F:acyltransferase activity"/>
    <property type="evidence" value="ECO:0007669"/>
    <property type="project" value="UniProtKB-KW"/>
</dbReference>